<dbReference type="EMBL" id="JABBWM010000262">
    <property type="protein sequence ID" value="KAG2083674.1"/>
    <property type="molecule type" value="Genomic_DNA"/>
</dbReference>
<dbReference type="AlphaFoldDB" id="A0A9P7EQS7"/>
<proteinExistence type="predicted"/>
<dbReference type="OrthoDB" id="4161428at2759"/>
<keyword evidence="2" id="KW-1185">Reference proteome</keyword>
<reference evidence="1" key="1">
    <citation type="journal article" date="2020" name="New Phytol.">
        <title>Comparative genomics reveals dynamic genome evolution in host specialist ectomycorrhizal fungi.</title>
        <authorList>
            <person name="Lofgren L.A."/>
            <person name="Nguyen N.H."/>
            <person name="Vilgalys R."/>
            <person name="Ruytinx J."/>
            <person name="Liao H.L."/>
            <person name="Branco S."/>
            <person name="Kuo A."/>
            <person name="LaButti K."/>
            <person name="Lipzen A."/>
            <person name="Andreopoulos W."/>
            <person name="Pangilinan J."/>
            <person name="Riley R."/>
            <person name="Hundley H."/>
            <person name="Na H."/>
            <person name="Barry K."/>
            <person name="Grigoriev I.V."/>
            <person name="Stajich J.E."/>
            <person name="Kennedy P.G."/>
        </authorList>
    </citation>
    <scope>NUCLEOTIDE SEQUENCE</scope>
    <source>
        <strain evidence="1">FC423</strain>
    </source>
</reference>
<accession>A0A9P7EQS7</accession>
<name>A0A9P7EQS7_9AGAM</name>
<gene>
    <name evidence="1" type="ORF">F5147DRAFT_660105</name>
</gene>
<dbReference type="Proteomes" id="UP000823399">
    <property type="component" value="Unassembled WGS sequence"/>
</dbReference>
<sequence>MTVPHNYDLTGALLGTEVPLNSPVITWKDGHTTILPAVYDDKQKNLCEAVDIPIIQYLAKCPESTPCSQYMTHISNADVPQHILEDVVSSALSQNKPVVIRGIGQHPVEEELTADFLDKQYTISPHRVVWIHDAKSQAIDHMNVTTAGVLKSFCESMKNPDKIQCVLDISLAQTSLPDQLRMEVGMKFWVVFRPIDRHDDRKHLQEIAIKLGDFTENEVWIQANCHAEVITIMPGDTLIIPPGQLHAVYTPVASFATGGHFYHLEYMHLTEISRYLNVVVGDCLTNQGKQYRAKGGHKSAVADTETAALSAQISTAIASHLRVTKRKSASMLLYKGDQFERGELVVREKLDKCIQTTALRLLASAVPSKEMDNEASGVEGEAKWLAAMFLMHAWSFLEMYSKMDLGAGGMGVILYQYTLPKWTMVMPVLPPLSVQVSIVVSSTAFSIKCYAAVMKGICFMITEGSVTPTRAPALPTPAPALLDSPRGGALPAPRKTAVWTAMTPPLA</sequence>
<evidence type="ECO:0008006" key="3">
    <source>
        <dbReference type="Google" id="ProtNLM"/>
    </source>
</evidence>
<evidence type="ECO:0000313" key="1">
    <source>
        <dbReference type="EMBL" id="KAG2083674.1"/>
    </source>
</evidence>
<dbReference type="SUPFAM" id="SSF51197">
    <property type="entry name" value="Clavaminate synthase-like"/>
    <property type="match status" value="1"/>
</dbReference>
<evidence type="ECO:0000313" key="2">
    <source>
        <dbReference type="Proteomes" id="UP000823399"/>
    </source>
</evidence>
<dbReference type="RefSeq" id="XP_041284432.1">
    <property type="nucleotide sequence ID" value="XM_041434648.1"/>
</dbReference>
<organism evidence="1 2">
    <name type="scientific">Suillus discolor</name>
    <dbReference type="NCBI Taxonomy" id="1912936"/>
    <lineage>
        <taxon>Eukaryota</taxon>
        <taxon>Fungi</taxon>
        <taxon>Dikarya</taxon>
        <taxon>Basidiomycota</taxon>
        <taxon>Agaricomycotina</taxon>
        <taxon>Agaricomycetes</taxon>
        <taxon>Agaricomycetidae</taxon>
        <taxon>Boletales</taxon>
        <taxon>Suillineae</taxon>
        <taxon>Suillaceae</taxon>
        <taxon>Suillus</taxon>
    </lineage>
</organism>
<protein>
    <recommendedName>
        <fullName evidence="3">JmjC domain-containing protein</fullName>
    </recommendedName>
</protein>
<dbReference type="Gene3D" id="2.60.120.650">
    <property type="entry name" value="Cupin"/>
    <property type="match status" value="1"/>
</dbReference>
<dbReference type="GeneID" id="64696907"/>
<comment type="caution">
    <text evidence="1">The sequence shown here is derived from an EMBL/GenBank/DDBJ whole genome shotgun (WGS) entry which is preliminary data.</text>
</comment>